<feature type="non-terminal residue" evidence="1">
    <location>
        <position position="43"/>
    </location>
</feature>
<evidence type="ECO:0000313" key="2">
    <source>
        <dbReference type="Proteomes" id="UP000789396"/>
    </source>
</evidence>
<organism evidence="1 2">
    <name type="scientific">Racocetra fulgida</name>
    <dbReference type="NCBI Taxonomy" id="60492"/>
    <lineage>
        <taxon>Eukaryota</taxon>
        <taxon>Fungi</taxon>
        <taxon>Fungi incertae sedis</taxon>
        <taxon>Mucoromycota</taxon>
        <taxon>Glomeromycotina</taxon>
        <taxon>Glomeromycetes</taxon>
        <taxon>Diversisporales</taxon>
        <taxon>Gigasporaceae</taxon>
        <taxon>Racocetra</taxon>
    </lineage>
</organism>
<keyword evidence="2" id="KW-1185">Reference proteome</keyword>
<dbReference type="AlphaFoldDB" id="A0A9N9K6N5"/>
<reference evidence="1" key="1">
    <citation type="submission" date="2021-06" db="EMBL/GenBank/DDBJ databases">
        <authorList>
            <person name="Kallberg Y."/>
            <person name="Tangrot J."/>
            <person name="Rosling A."/>
        </authorList>
    </citation>
    <scope>NUCLEOTIDE SEQUENCE</scope>
    <source>
        <strain evidence="1">IN212</strain>
    </source>
</reference>
<dbReference type="EMBL" id="CAJVPZ010089787">
    <property type="protein sequence ID" value="CAG8814405.1"/>
    <property type="molecule type" value="Genomic_DNA"/>
</dbReference>
<feature type="non-terminal residue" evidence="1">
    <location>
        <position position="1"/>
    </location>
</feature>
<name>A0A9N9K6N5_9GLOM</name>
<proteinExistence type="predicted"/>
<dbReference type="Proteomes" id="UP000789396">
    <property type="component" value="Unassembled WGS sequence"/>
</dbReference>
<sequence>LSIAIPTVQEQQDYVEWKDKKLKIQQKNLELLKEKIKLCEKLQ</sequence>
<gene>
    <name evidence="1" type="ORF">RFULGI_LOCUS19103</name>
</gene>
<accession>A0A9N9K6N5</accession>
<protein>
    <submittedName>
        <fullName evidence="1">18277_t:CDS:1</fullName>
    </submittedName>
</protein>
<comment type="caution">
    <text evidence="1">The sequence shown here is derived from an EMBL/GenBank/DDBJ whole genome shotgun (WGS) entry which is preliminary data.</text>
</comment>
<evidence type="ECO:0000313" key="1">
    <source>
        <dbReference type="EMBL" id="CAG8814405.1"/>
    </source>
</evidence>